<dbReference type="AlphaFoldDB" id="A0AAV3PCR8"/>
<organism evidence="1 2">
    <name type="scientific">Lithospermum erythrorhizon</name>
    <name type="common">Purple gromwell</name>
    <name type="synonym">Lithospermum officinale var. erythrorhizon</name>
    <dbReference type="NCBI Taxonomy" id="34254"/>
    <lineage>
        <taxon>Eukaryota</taxon>
        <taxon>Viridiplantae</taxon>
        <taxon>Streptophyta</taxon>
        <taxon>Embryophyta</taxon>
        <taxon>Tracheophyta</taxon>
        <taxon>Spermatophyta</taxon>
        <taxon>Magnoliopsida</taxon>
        <taxon>eudicotyledons</taxon>
        <taxon>Gunneridae</taxon>
        <taxon>Pentapetalae</taxon>
        <taxon>asterids</taxon>
        <taxon>lamiids</taxon>
        <taxon>Boraginales</taxon>
        <taxon>Boraginaceae</taxon>
        <taxon>Boraginoideae</taxon>
        <taxon>Lithospermeae</taxon>
        <taxon>Lithospermum</taxon>
    </lineage>
</organism>
<accession>A0AAV3PCR8</accession>
<dbReference type="EMBL" id="BAABME010001295">
    <property type="protein sequence ID" value="GAA0148766.1"/>
    <property type="molecule type" value="Genomic_DNA"/>
</dbReference>
<dbReference type="Proteomes" id="UP001454036">
    <property type="component" value="Unassembled WGS sequence"/>
</dbReference>
<sequence>MNPSSSESSSAKNMAKARGGGAIFPVILFDGDREAILAKFGQRRSGPCRNRPTPDPGNLFETVEFRSWFGTSLSPYLLPTPVRENLV</sequence>
<proteinExistence type="predicted"/>
<reference evidence="1 2" key="1">
    <citation type="submission" date="2024-01" db="EMBL/GenBank/DDBJ databases">
        <title>The complete chloroplast genome sequence of Lithospermum erythrorhizon: insights into the phylogenetic relationship among Boraginaceae species and the maternal lineages of purple gromwells.</title>
        <authorList>
            <person name="Okada T."/>
            <person name="Watanabe K."/>
        </authorList>
    </citation>
    <scope>NUCLEOTIDE SEQUENCE [LARGE SCALE GENOMIC DNA]</scope>
</reference>
<evidence type="ECO:0000313" key="1">
    <source>
        <dbReference type="EMBL" id="GAA0148766.1"/>
    </source>
</evidence>
<evidence type="ECO:0000313" key="2">
    <source>
        <dbReference type="Proteomes" id="UP001454036"/>
    </source>
</evidence>
<keyword evidence="2" id="KW-1185">Reference proteome</keyword>
<protein>
    <submittedName>
        <fullName evidence="1">Uncharacterized protein</fullName>
    </submittedName>
</protein>
<name>A0AAV3PCR8_LITER</name>
<gene>
    <name evidence="1" type="ORF">LIER_08117</name>
</gene>
<comment type="caution">
    <text evidence="1">The sequence shown here is derived from an EMBL/GenBank/DDBJ whole genome shotgun (WGS) entry which is preliminary data.</text>
</comment>